<gene>
    <name evidence="3" type="ORF">CSAL01_00359</name>
</gene>
<evidence type="ECO:0000313" key="3">
    <source>
        <dbReference type="EMBL" id="KXH34778.1"/>
    </source>
</evidence>
<feature type="region of interest" description="Disordered" evidence="1">
    <location>
        <begin position="28"/>
        <end position="106"/>
    </location>
</feature>
<feature type="compositionally biased region" description="Polar residues" evidence="1">
    <location>
        <begin position="29"/>
        <end position="44"/>
    </location>
</feature>
<keyword evidence="2" id="KW-0732">Signal</keyword>
<dbReference type="EMBL" id="JFFI01002402">
    <property type="protein sequence ID" value="KXH34778.1"/>
    <property type="molecule type" value="Genomic_DNA"/>
</dbReference>
<name>A0A135SFU9_9PEZI</name>
<reference evidence="3 4" key="1">
    <citation type="submission" date="2014-02" db="EMBL/GenBank/DDBJ databases">
        <title>The genome sequence of Colletotrichum salicis CBS 607.94.</title>
        <authorList>
            <person name="Baroncelli R."/>
            <person name="Thon M.R."/>
        </authorList>
    </citation>
    <scope>NUCLEOTIDE SEQUENCE [LARGE SCALE GENOMIC DNA]</scope>
    <source>
        <strain evidence="3 4">CBS 607.94</strain>
    </source>
</reference>
<dbReference type="Proteomes" id="UP000070121">
    <property type="component" value="Unassembled WGS sequence"/>
</dbReference>
<evidence type="ECO:0000313" key="4">
    <source>
        <dbReference type="Proteomes" id="UP000070121"/>
    </source>
</evidence>
<evidence type="ECO:0000256" key="1">
    <source>
        <dbReference type="SAM" id="MobiDB-lite"/>
    </source>
</evidence>
<proteinExistence type="predicted"/>
<organism evidence="3 4">
    <name type="scientific">Colletotrichum salicis</name>
    <dbReference type="NCBI Taxonomy" id="1209931"/>
    <lineage>
        <taxon>Eukaryota</taxon>
        <taxon>Fungi</taxon>
        <taxon>Dikarya</taxon>
        <taxon>Ascomycota</taxon>
        <taxon>Pezizomycotina</taxon>
        <taxon>Sordariomycetes</taxon>
        <taxon>Hypocreomycetidae</taxon>
        <taxon>Glomerellales</taxon>
        <taxon>Glomerellaceae</taxon>
        <taxon>Colletotrichum</taxon>
        <taxon>Colletotrichum acutatum species complex</taxon>
    </lineage>
</organism>
<protein>
    <submittedName>
        <fullName evidence="3">Uncharacterized protein</fullName>
    </submittedName>
</protein>
<accession>A0A135SFU9</accession>
<sequence>MLANLLLQSFILYAIVSHAAVIHEFKGSNRPTNLPHNSNSTLAPSTRPPSTPKYPITLPSSLSPLAGATFTPPENSGDLRPQTQLPDSRHPFSTPVKPRADETPLKLFPIECNNPSHKEYNRHRDIHHDGVNNGIERF</sequence>
<dbReference type="AlphaFoldDB" id="A0A135SFU9"/>
<feature type="chain" id="PRO_5007802190" evidence="2">
    <location>
        <begin position="20"/>
        <end position="138"/>
    </location>
</feature>
<keyword evidence="4" id="KW-1185">Reference proteome</keyword>
<evidence type="ECO:0000256" key="2">
    <source>
        <dbReference type="SAM" id="SignalP"/>
    </source>
</evidence>
<feature type="signal peptide" evidence="2">
    <location>
        <begin position="1"/>
        <end position="19"/>
    </location>
</feature>
<comment type="caution">
    <text evidence="3">The sequence shown here is derived from an EMBL/GenBank/DDBJ whole genome shotgun (WGS) entry which is preliminary data.</text>
</comment>